<dbReference type="EMBL" id="OCPC01000003">
    <property type="protein sequence ID" value="SOE17692.1"/>
    <property type="molecule type" value="Genomic_DNA"/>
</dbReference>
<protein>
    <submittedName>
        <fullName evidence="2">Uncharacterized protein</fullName>
    </submittedName>
</protein>
<reference evidence="3" key="1">
    <citation type="submission" date="2017-08" db="EMBL/GenBank/DDBJ databases">
        <authorList>
            <person name="Varghese N."/>
            <person name="Submissions S."/>
        </authorList>
    </citation>
    <scope>NUCLEOTIDE SEQUENCE [LARGE SCALE GENOMIC DNA]</scope>
    <source>
        <strain evidence="3">KCTC 23107</strain>
    </source>
</reference>
<feature type="region of interest" description="Disordered" evidence="1">
    <location>
        <begin position="78"/>
        <end position="153"/>
    </location>
</feature>
<evidence type="ECO:0000313" key="2">
    <source>
        <dbReference type="EMBL" id="SOE17692.1"/>
    </source>
</evidence>
<gene>
    <name evidence="2" type="ORF">SAMN05877838_2595</name>
</gene>
<organism evidence="2 3">
    <name type="scientific">Hoeflea halophila</name>
    <dbReference type="NCBI Taxonomy" id="714899"/>
    <lineage>
        <taxon>Bacteria</taxon>
        <taxon>Pseudomonadati</taxon>
        <taxon>Pseudomonadota</taxon>
        <taxon>Alphaproteobacteria</taxon>
        <taxon>Hyphomicrobiales</taxon>
        <taxon>Rhizobiaceae</taxon>
        <taxon>Hoeflea</taxon>
    </lineage>
</organism>
<name>A0A286ICA7_9HYPH</name>
<sequence length="153" mass="16814">MAINRIRRCHGRAIAAAVLVVSGPTTHGMAETTPTYDKRIEEAAIRMLIPKLGDMRGGLELKSNEYLRPLANETVIESPQAAMIPTPVEKPRPPESRRAPKDRKVITSRHDSKDLPTVKAIPAPQSAKLNEDQPAKQAAPKAARRSEGSFLFF</sequence>
<evidence type="ECO:0000256" key="1">
    <source>
        <dbReference type="SAM" id="MobiDB-lite"/>
    </source>
</evidence>
<dbReference type="RefSeq" id="WP_097108162.1">
    <property type="nucleotide sequence ID" value="NZ_OCPC01000003.1"/>
</dbReference>
<feature type="compositionally biased region" description="Basic and acidic residues" evidence="1">
    <location>
        <begin position="89"/>
        <end position="116"/>
    </location>
</feature>
<dbReference type="Proteomes" id="UP000219465">
    <property type="component" value="Unassembled WGS sequence"/>
</dbReference>
<evidence type="ECO:0000313" key="3">
    <source>
        <dbReference type="Proteomes" id="UP000219465"/>
    </source>
</evidence>
<keyword evidence="3" id="KW-1185">Reference proteome</keyword>
<accession>A0A286ICA7</accession>
<dbReference type="OrthoDB" id="8117467at2"/>
<proteinExistence type="predicted"/>
<dbReference type="AlphaFoldDB" id="A0A286ICA7"/>